<dbReference type="Pfam" id="PF11751">
    <property type="entry name" value="PorP_SprF"/>
    <property type="match status" value="1"/>
</dbReference>
<dbReference type="Proteomes" id="UP000563094">
    <property type="component" value="Unassembled WGS sequence"/>
</dbReference>
<accession>A0A839GBC5</accession>
<feature type="chain" id="PRO_5032582426" evidence="1">
    <location>
        <begin position="20"/>
        <end position="330"/>
    </location>
</feature>
<gene>
    <name evidence="2" type="ORF">FHS90_000307</name>
</gene>
<feature type="signal peptide" evidence="1">
    <location>
        <begin position="1"/>
        <end position="19"/>
    </location>
</feature>
<keyword evidence="1" id="KW-0732">Signal</keyword>
<dbReference type="EMBL" id="JACJIQ010000001">
    <property type="protein sequence ID" value="MBA9075610.1"/>
    <property type="molecule type" value="Genomic_DNA"/>
</dbReference>
<dbReference type="RefSeq" id="WP_182511300.1">
    <property type="nucleotide sequence ID" value="NZ_JACJIQ010000001.1"/>
</dbReference>
<evidence type="ECO:0000313" key="2">
    <source>
        <dbReference type="EMBL" id="MBA9075610.1"/>
    </source>
</evidence>
<dbReference type="AlphaFoldDB" id="A0A839GBC5"/>
<evidence type="ECO:0000256" key="1">
    <source>
        <dbReference type="SAM" id="SignalP"/>
    </source>
</evidence>
<reference evidence="2 3" key="1">
    <citation type="submission" date="2020-08" db="EMBL/GenBank/DDBJ databases">
        <title>Genomic Encyclopedia of Type Strains, Phase IV (KMG-IV): sequencing the most valuable type-strain genomes for metagenomic binning, comparative biology and taxonomic classification.</title>
        <authorList>
            <person name="Goeker M."/>
        </authorList>
    </citation>
    <scope>NUCLEOTIDE SEQUENCE [LARGE SCALE GENOMIC DNA]</scope>
    <source>
        <strain evidence="2 3">DSM 29854</strain>
    </source>
</reference>
<keyword evidence="3" id="KW-1185">Reference proteome</keyword>
<sequence length="330" mass="36834">MKKLTISFCILLSALGVSAQNRKHIANFSLFQQYFNPALTGYEGSMIKTFYRDQWTGFEDAPRTIFASVELDAADISAWRKTDVLKTREDDAYNRQAGAKHAWGLSVLHDSFGPFAESQVFLSYGSRIRLSEKLSLRAGAAATYTLTRLNGNKLILDESGDTEFDEYIGKEGRVNKLDVNVGVMLTGENFYLGYALQDVGQGGLTSGKEFLNDTYALQHVAQAGYRVAVSEQVGLVANSIFRYDSNLKETVEVQGKAVFQNMFWVGGGYRHDLAYTLNAGLRVSQFRIGYVLERPTGDASIIGKNTSEFIVTYNLFQVKYPKLGKKVTMW</sequence>
<dbReference type="NCBIfam" id="TIGR03519">
    <property type="entry name" value="T9SS_PorP_fam"/>
    <property type="match status" value="1"/>
</dbReference>
<comment type="caution">
    <text evidence="2">The sequence shown here is derived from an EMBL/GenBank/DDBJ whole genome shotgun (WGS) entry which is preliminary data.</text>
</comment>
<organism evidence="2 3">
    <name type="scientific">Rufibacter quisquiliarum</name>
    <dbReference type="NCBI Taxonomy" id="1549639"/>
    <lineage>
        <taxon>Bacteria</taxon>
        <taxon>Pseudomonadati</taxon>
        <taxon>Bacteroidota</taxon>
        <taxon>Cytophagia</taxon>
        <taxon>Cytophagales</taxon>
        <taxon>Hymenobacteraceae</taxon>
        <taxon>Rufibacter</taxon>
    </lineage>
</organism>
<dbReference type="InterPro" id="IPR019861">
    <property type="entry name" value="PorP/SprF_Bacteroidetes"/>
</dbReference>
<proteinExistence type="predicted"/>
<name>A0A839GBC5_9BACT</name>
<protein>
    <submittedName>
        <fullName evidence="2">Type IX secretion system PorP/SprF family membrane protein</fullName>
    </submittedName>
</protein>
<evidence type="ECO:0000313" key="3">
    <source>
        <dbReference type="Proteomes" id="UP000563094"/>
    </source>
</evidence>